<evidence type="ECO:0008006" key="4">
    <source>
        <dbReference type="Google" id="ProtNLM"/>
    </source>
</evidence>
<dbReference type="InterPro" id="IPR052558">
    <property type="entry name" value="Siderophore_Hydrolase_D"/>
</dbReference>
<accession>A0A381WSM9</accession>
<feature type="non-terminal residue" evidence="3">
    <location>
        <position position="1"/>
    </location>
</feature>
<evidence type="ECO:0000313" key="3">
    <source>
        <dbReference type="EMBL" id="SVA55504.1"/>
    </source>
</evidence>
<dbReference type="SUPFAM" id="SSF53474">
    <property type="entry name" value="alpha/beta-Hydrolases"/>
    <property type="match status" value="1"/>
</dbReference>
<dbReference type="Gene3D" id="3.40.50.1820">
    <property type="entry name" value="alpha/beta hydrolase"/>
    <property type="match status" value="1"/>
</dbReference>
<dbReference type="GO" id="GO:0016788">
    <property type="term" value="F:hydrolase activity, acting on ester bonds"/>
    <property type="evidence" value="ECO:0007669"/>
    <property type="project" value="TreeGrafter"/>
</dbReference>
<evidence type="ECO:0000256" key="1">
    <source>
        <dbReference type="ARBA" id="ARBA00005622"/>
    </source>
</evidence>
<organism evidence="3">
    <name type="scientific">marine metagenome</name>
    <dbReference type="NCBI Taxonomy" id="408172"/>
    <lineage>
        <taxon>unclassified sequences</taxon>
        <taxon>metagenomes</taxon>
        <taxon>ecological metagenomes</taxon>
    </lineage>
</organism>
<keyword evidence="2" id="KW-0378">Hydrolase</keyword>
<protein>
    <recommendedName>
        <fullName evidence="4">Alpha/beta hydrolase</fullName>
    </recommendedName>
</protein>
<dbReference type="PANTHER" id="PTHR40841:SF2">
    <property type="entry name" value="SIDEROPHORE-DEGRADING ESTERASE (EUROFUNG)"/>
    <property type="match status" value="1"/>
</dbReference>
<dbReference type="InterPro" id="IPR029058">
    <property type="entry name" value="AB_hydrolase_fold"/>
</dbReference>
<dbReference type="AlphaFoldDB" id="A0A381WSM9"/>
<dbReference type="PANTHER" id="PTHR40841">
    <property type="entry name" value="SIDEROPHORE TRIACETYLFUSARININE C ESTERASE"/>
    <property type="match status" value="1"/>
</dbReference>
<dbReference type="EMBL" id="UINC01012754">
    <property type="protein sequence ID" value="SVA55504.1"/>
    <property type="molecule type" value="Genomic_DNA"/>
</dbReference>
<reference evidence="3" key="1">
    <citation type="submission" date="2018-05" db="EMBL/GenBank/DDBJ databases">
        <authorList>
            <person name="Lanie J.A."/>
            <person name="Ng W.-L."/>
            <person name="Kazmierczak K.M."/>
            <person name="Andrzejewski T.M."/>
            <person name="Davidsen T.M."/>
            <person name="Wayne K.J."/>
            <person name="Tettelin H."/>
            <person name="Glass J.I."/>
            <person name="Rusch D."/>
            <person name="Podicherti R."/>
            <person name="Tsui H.-C.T."/>
            <person name="Winkler M.E."/>
        </authorList>
    </citation>
    <scope>NUCLEOTIDE SEQUENCE</scope>
</reference>
<gene>
    <name evidence="3" type="ORF">METZ01_LOCUS108358</name>
</gene>
<evidence type="ECO:0000256" key="2">
    <source>
        <dbReference type="ARBA" id="ARBA00022801"/>
    </source>
</evidence>
<comment type="similarity">
    <text evidence="1">Belongs to the esterase D family.</text>
</comment>
<proteinExistence type="inferred from homology"/>
<sequence>VVYVLDGNLLFGTAMETVRNLSGAGLGIGEIPMAYTVAIGYKDANNLLATFHKRWRDYTPNIGGEAEKMSKLMGGPSDISGGGAPDFLKFLQEELKPLIESKYSVDPIDATIAGLSLGGLFPSWVLLTQPETFQRYVIMSPSIWWNGEEVWEWESRFAQNHNDINAKVFVTAGGLETIEIQKKMMDDILKDAPEQAVQMFKPMLDYFDKEGWPKMAEITPMFVDKLKSRSYKSLKIHCHNMPDESHSSVAPGAISRGLRYVFDHWDPSKGK</sequence>
<dbReference type="Pfam" id="PF00756">
    <property type="entry name" value="Esterase"/>
    <property type="match status" value="1"/>
</dbReference>
<name>A0A381WSM9_9ZZZZ</name>
<dbReference type="InterPro" id="IPR000801">
    <property type="entry name" value="Esterase-like"/>
</dbReference>